<sequence>MGVMRIGHINLRVLDMVAARKHYEEILGLMPAAEDDKGNVYLKGWDEWDKYSIMLSASDRAGMNHVAYKVESDGDLDELKSRIIEYGLDVEMVPPGTLPFCGRALRFWMPSGHLMYLYAEKEFVGKAVGVNNPDPWPDGLKGAGVHWLDHCLLICELDPPSGINKVADNTRFFTEVLGFRLTEQIMAGPDHTVQAAAFLARTTTPHDIAFVGGPTLGLHHCSFFLDEWADVLKAADVLGKNKVKIDVTPQRHGITRGATSYFFDPSGNRNETFAGLGYLSQPDMPVITWTEEEIGSAIFFHTGELNPAFTTVYTEGV</sequence>
<evidence type="ECO:0000259" key="8">
    <source>
        <dbReference type="PROSITE" id="PS51819"/>
    </source>
</evidence>
<feature type="domain" description="VOC" evidence="8">
    <location>
        <begin position="5"/>
        <end position="120"/>
    </location>
</feature>
<dbReference type="Proteomes" id="UP001227964">
    <property type="component" value="Unassembled WGS sequence"/>
</dbReference>
<feature type="domain" description="VOC" evidence="8">
    <location>
        <begin position="153"/>
        <end position="275"/>
    </location>
</feature>
<evidence type="ECO:0000313" key="9">
    <source>
        <dbReference type="EMBL" id="MDL0433241.1"/>
    </source>
</evidence>
<evidence type="ECO:0000256" key="7">
    <source>
        <dbReference type="ARBA" id="ARBA00023002"/>
    </source>
</evidence>
<keyword evidence="5" id="KW-0058">Aromatic hydrocarbons catabolism</keyword>
<comment type="caution">
    <text evidence="9">The sequence shown here is derived from an EMBL/GenBank/DDBJ whole genome shotgun (WGS) entry which is preliminary data.</text>
</comment>
<dbReference type="NCBIfam" id="TIGR03211">
    <property type="entry name" value="catechol_2_3"/>
    <property type="match status" value="1"/>
</dbReference>
<gene>
    <name evidence="9" type="ORF">QPM17_19045</name>
</gene>
<dbReference type="SUPFAM" id="SSF54593">
    <property type="entry name" value="Glyoxalase/Bleomycin resistance protein/Dihydroxybiphenyl dioxygenase"/>
    <property type="match status" value="1"/>
</dbReference>
<evidence type="ECO:0000256" key="6">
    <source>
        <dbReference type="ARBA" id="ARBA00022964"/>
    </source>
</evidence>
<protein>
    <submittedName>
        <fullName evidence="9">Catechol 2,3-dioxygenase</fullName>
        <ecNumber evidence="9">1.13.11.2</ecNumber>
    </submittedName>
</protein>
<dbReference type="Pfam" id="PF22247">
    <property type="entry name" value="Diox-like_N"/>
    <property type="match status" value="1"/>
</dbReference>
<reference evidence="9 10" key="1">
    <citation type="submission" date="2023-06" db="EMBL/GenBank/DDBJ databases">
        <title>Marinobacter azerbaijanicus a moderately halophilic, isolated from Urmia Lake in Azerbaijan region of Iran.</title>
        <authorList>
            <person name="Sanchez-Porro C."/>
            <person name="Aghdam E.M."/>
            <person name="Saheb S.M."/>
            <person name="Tarhriz V."/>
            <person name="Kazemi E."/>
            <person name="Ammozegar M.A."/>
            <person name="Ventosa A."/>
            <person name="Hejazi M.S."/>
        </authorList>
    </citation>
    <scope>NUCLEOTIDE SEQUENCE [LARGE SCALE GENOMIC DNA]</scope>
    <source>
        <strain evidence="9 10">TBZ242</strain>
    </source>
</reference>
<comment type="similarity">
    <text evidence="1">Belongs to the extradiol ring-cleavage dioxygenase family.</text>
</comment>
<proteinExistence type="inferred from homology"/>
<dbReference type="EC" id="1.13.11.2" evidence="9"/>
<evidence type="ECO:0000256" key="1">
    <source>
        <dbReference type="ARBA" id="ARBA00008784"/>
    </source>
</evidence>
<evidence type="ECO:0000313" key="10">
    <source>
        <dbReference type="Proteomes" id="UP001227964"/>
    </source>
</evidence>
<dbReference type="InterPro" id="IPR054560">
    <property type="entry name" value="XylE-like_N"/>
</dbReference>
<comment type="subunit">
    <text evidence="2">Homotetramer.</text>
</comment>
<keyword evidence="6" id="KW-0223">Dioxygenase</keyword>
<organism evidence="9 10">
    <name type="scientific">Marinobacter azerbaijanicus</name>
    <dbReference type="NCBI Taxonomy" id="3050455"/>
    <lineage>
        <taxon>Bacteria</taxon>
        <taxon>Pseudomonadati</taxon>
        <taxon>Pseudomonadota</taxon>
        <taxon>Gammaproteobacteria</taxon>
        <taxon>Pseudomonadales</taxon>
        <taxon>Marinobacteraceae</taxon>
        <taxon>Marinobacter</taxon>
    </lineage>
</organism>
<evidence type="ECO:0000256" key="4">
    <source>
        <dbReference type="ARBA" id="ARBA00022737"/>
    </source>
</evidence>
<dbReference type="InterPro" id="IPR037523">
    <property type="entry name" value="VOC_core"/>
</dbReference>
<dbReference type="EMBL" id="JASSVS010000012">
    <property type="protein sequence ID" value="MDL0433241.1"/>
    <property type="molecule type" value="Genomic_DNA"/>
</dbReference>
<dbReference type="InterPro" id="IPR017624">
    <property type="entry name" value="Catechol_2-3_dOase"/>
</dbReference>
<dbReference type="InterPro" id="IPR029068">
    <property type="entry name" value="Glyas_Bleomycin-R_OHBP_Dase"/>
</dbReference>
<accession>A0ABT7IGF0</accession>
<name>A0ABT7IGF0_9GAMM</name>
<dbReference type="Gene3D" id="3.10.180.10">
    <property type="entry name" value="2,3-Dihydroxybiphenyl 1,2-Dioxygenase, domain 1"/>
    <property type="match status" value="2"/>
</dbReference>
<dbReference type="GO" id="GO:0018577">
    <property type="term" value="F:catechol 2,3-dioxygenase activity"/>
    <property type="evidence" value="ECO:0007669"/>
    <property type="project" value="UniProtKB-EC"/>
</dbReference>
<keyword evidence="7 9" id="KW-0560">Oxidoreductase</keyword>
<evidence type="ECO:0000256" key="2">
    <source>
        <dbReference type="ARBA" id="ARBA00011881"/>
    </source>
</evidence>
<keyword evidence="10" id="KW-1185">Reference proteome</keyword>
<keyword evidence="3" id="KW-0479">Metal-binding</keyword>
<dbReference type="InterPro" id="IPR004360">
    <property type="entry name" value="Glyas_Fos-R_dOase_dom"/>
</dbReference>
<dbReference type="PROSITE" id="PS51819">
    <property type="entry name" value="VOC"/>
    <property type="match status" value="2"/>
</dbReference>
<evidence type="ECO:0000256" key="5">
    <source>
        <dbReference type="ARBA" id="ARBA00022797"/>
    </source>
</evidence>
<dbReference type="Pfam" id="PF00903">
    <property type="entry name" value="Glyoxalase"/>
    <property type="match status" value="1"/>
</dbReference>
<keyword evidence="4" id="KW-0677">Repeat</keyword>
<dbReference type="RefSeq" id="WP_285392882.1">
    <property type="nucleotide sequence ID" value="NZ_JASSVS010000012.1"/>
</dbReference>
<evidence type="ECO:0000256" key="3">
    <source>
        <dbReference type="ARBA" id="ARBA00022723"/>
    </source>
</evidence>